<reference evidence="1" key="2">
    <citation type="submission" date="2025-09" db="UniProtKB">
        <authorList>
            <consortium name="Ensembl"/>
        </authorList>
    </citation>
    <scope>IDENTIFICATION</scope>
</reference>
<organism evidence="1 2">
    <name type="scientific">Kryptolebias marmoratus</name>
    <name type="common">Mangrove killifish</name>
    <name type="synonym">Rivulus marmoratus</name>
    <dbReference type="NCBI Taxonomy" id="37003"/>
    <lineage>
        <taxon>Eukaryota</taxon>
        <taxon>Metazoa</taxon>
        <taxon>Chordata</taxon>
        <taxon>Craniata</taxon>
        <taxon>Vertebrata</taxon>
        <taxon>Euteleostomi</taxon>
        <taxon>Actinopterygii</taxon>
        <taxon>Neopterygii</taxon>
        <taxon>Teleostei</taxon>
        <taxon>Neoteleostei</taxon>
        <taxon>Acanthomorphata</taxon>
        <taxon>Ovalentaria</taxon>
        <taxon>Atherinomorphae</taxon>
        <taxon>Cyprinodontiformes</taxon>
        <taxon>Rivulidae</taxon>
        <taxon>Kryptolebias</taxon>
    </lineage>
</organism>
<name>A0A3Q3AWU9_KRYMA</name>
<evidence type="ECO:0000313" key="2">
    <source>
        <dbReference type="Proteomes" id="UP000264800"/>
    </source>
</evidence>
<dbReference type="GeneTree" id="ENSGT00610000086460"/>
<dbReference type="AlphaFoldDB" id="A0A3Q3AWU9"/>
<protein>
    <submittedName>
        <fullName evidence="1">Si:ch1073-126c3.2</fullName>
    </submittedName>
</protein>
<proteinExistence type="predicted"/>
<dbReference type="OMA" id="KCGENPP"/>
<dbReference type="Ensembl" id="ENSKMAT00000021266.1">
    <property type="protein sequence ID" value="ENSKMAP00000020990.1"/>
    <property type="gene ID" value="ENSKMAG00000015605.1"/>
</dbReference>
<sequence>SDQSHNTWHIYEHTECQDAEPRECQQAEAPSNGGLLCVTIANKRFCKPMCSFGYDFGFMRRSRLFDECSEGTKYQWNSQYVGGNKLAVCNGKRLNSFSGATSAYFPKDCLTTKSNSNLGSSILANFVGELKDAGITGDLKSHCLICG</sequence>
<accession>A0A3Q3AWU9</accession>
<keyword evidence="2" id="KW-1185">Reference proteome</keyword>
<dbReference type="Proteomes" id="UP000264800">
    <property type="component" value="Unplaced"/>
</dbReference>
<evidence type="ECO:0000313" key="1">
    <source>
        <dbReference type="Ensembl" id="ENSKMAP00000020990.1"/>
    </source>
</evidence>
<reference evidence="1" key="1">
    <citation type="submission" date="2025-08" db="UniProtKB">
        <authorList>
            <consortium name="Ensembl"/>
        </authorList>
    </citation>
    <scope>IDENTIFICATION</scope>
</reference>